<dbReference type="InterPro" id="IPR016040">
    <property type="entry name" value="NAD(P)-bd_dom"/>
</dbReference>
<dbReference type="PROSITE" id="PS00061">
    <property type="entry name" value="ADH_SHORT"/>
    <property type="match status" value="1"/>
</dbReference>
<dbReference type="GO" id="GO:0008446">
    <property type="term" value="F:GDP-mannose 4,6-dehydratase activity"/>
    <property type="evidence" value="ECO:0007669"/>
    <property type="project" value="UniProtKB-EC"/>
</dbReference>
<evidence type="ECO:0000256" key="6">
    <source>
        <dbReference type="ARBA" id="ARBA00059383"/>
    </source>
</evidence>
<evidence type="ECO:0000313" key="8">
    <source>
        <dbReference type="EMBL" id="BCK88808.1"/>
    </source>
</evidence>
<evidence type="ECO:0000313" key="9">
    <source>
        <dbReference type="Proteomes" id="UP001320326"/>
    </source>
</evidence>
<organism evidence="8 9">
    <name type="scientific">Sideroxyarcus emersonii</name>
    <dbReference type="NCBI Taxonomy" id="2764705"/>
    <lineage>
        <taxon>Bacteria</taxon>
        <taxon>Pseudomonadati</taxon>
        <taxon>Pseudomonadota</taxon>
        <taxon>Betaproteobacteria</taxon>
        <taxon>Nitrosomonadales</taxon>
        <taxon>Gallionellaceae</taxon>
        <taxon>Sideroxyarcus</taxon>
    </lineage>
</organism>
<name>A0AAN2C061_9PROT</name>
<reference evidence="8 9" key="1">
    <citation type="journal article" date="2022" name="Int. J. Syst. Evol. Microbiol.">
        <title>&lt;i&gt;Sideroxyarcus emersonii&lt;/i&gt; gen. nov. sp. nov., a neutrophilic, microaerobic iron- and thiosulfate-oxidizing bacterium isolated from iron-rich wetland sediment.</title>
        <authorList>
            <person name="Kato S."/>
            <person name="Itoh T."/>
            <person name="Iino T."/>
            <person name="Ohkuma M."/>
        </authorList>
    </citation>
    <scope>NUCLEOTIDE SEQUENCE [LARGE SCALE GENOMIC DNA]</scope>
    <source>
        <strain evidence="8 9">MIZ01</strain>
    </source>
</reference>
<dbReference type="PANTHER" id="PTHR43715">
    <property type="entry name" value="GDP-MANNOSE 4,6-DEHYDRATASE"/>
    <property type="match status" value="1"/>
</dbReference>
<dbReference type="Gene3D" id="3.40.50.720">
    <property type="entry name" value="NAD(P)-binding Rossmann-like Domain"/>
    <property type="match status" value="1"/>
</dbReference>
<dbReference type="AlphaFoldDB" id="A0AAN2C061"/>
<dbReference type="InterPro" id="IPR006368">
    <property type="entry name" value="GDP_Man_deHydtase"/>
</dbReference>
<dbReference type="Gene3D" id="3.90.25.10">
    <property type="entry name" value="UDP-galactose 4-epimerase, domain 1"/>
    <property type="match status" value="1"/>
</dbReference>
<dbReference type="Pfam" id="PF16363">
    <property type="entry name" value="GDP_Man_Dehyd"/>
    <property type="match status" value="1"/>
</dbReference>
<dbReference type="KEGG" id="seme:MIZ01_2614"/>
<feature type="domain" description="NAD(P)-binding" evidence="7">
    <location>
        <begin position="21"/>
        <end position="326"/>
    </location>
</feature>
<sequence length="335" mass="37112">MHHGEPGIAVNWASKHMKRALICGVGGQDGAYLAKLLLAKGYEVVGTSRDADTTPFTNLERLGILEHVSTVSMRIDDYHSVQSIVSSTKPDEIYNLAGQSSVGLSFDHPVETMEGIVCGTMNLLESIRAVESSIRIFNAGSGECFGEAGQIPVTESSPFHPHSPYAVAKTAAHNLVKTYREAYGMFACTGILFNHESPLRSKRFVTKKIVCAAADIFAGQNTKLQLGNLDVYRDWGWAEEYVEAMWLMLQQEAADDYIIATGKTVSLEYFVEKAFAYFNLNWKDHTEIDAAHFRLSDAQYISANPEKANKQLMWRSTVGVEEVINRLCKDASEAR</sequence>
<evidence type="ECO:0000256" key="2">
    <source>
        <dbReference type="ARBA" id="ARBA00001937"/>
    </source>
</evidence>
<dbReference type="FunFam" id="3.40.50.720:FF:000924">
    <property type="entry name" value="GDP-mannose 4,6 dehydratase"/>
    <property type="match status" value="1"/>
</dbReference>
<comment type="catalytic activity">
    <reaction evidence="1">
        <text>GDP-alpha-D-mannose = GDP-4-dehydro-alpha-D-rhamnose + H2O</text>
        <dbReference type="Rhea" id="RHEA:23820"/>
        <dbReference type="ChEBI" id="CHEBI:15377"/>
        <dbReference type="ChEBI" id="CHEBI:57527"/>
        <dbReference type="ChEBI" id="CHEBI:57964"/>
        <dbReference type="EC" id="4.2.1.47"/>
    </reaction>
</comment>
<dbReference type="InterPro" id="IPR020904">
    <property type="entry name" value="Sc_DH/Rdtase_CS"/>
</dbReference>
<comment type="similarity">
    <text evidence="3">Belongs to the NAD(P)-dependent epimerase/dehydratase family. GDP-mannose 4,6-dehydratase subfamily.</text>
</comment>
<evidence type="ECO:0000256" key="3">
    <source>
        <dbReference type="ARBA" id="ARBA00009263"/>
    </source>
</evidence>
<accession>A0AAN2C061</accession>
<protein>
    <recommendedName>
        <fullName evidence="4">GDP-mannose 4,6-dehydratase</fullName>
        <ecNumber evidence="4">4.2.1.47</ecNumber>
    </recommendedName>
</protein>
<dbReference type="PANTHER" id="PTHR43715:SF1">
    <property type="entry name" value="GDP-MANNOSE 4,6 DEHYDRATASE"/>
    <property type="match status" value="1"/>
</dbReference>
<dbReference type="InterPro" id="IPR036291">
    <property type="entry name" value="NAD(P)-bd_dom_sf"/>
</dbReference>
<dbReference type="EC" id="4.2.1.47" evidence="4"/>
<evidence type="ECO:0000259" key="7">
    <source>
        <dbReference type="Pfam" id="PF16363"/>
    </source>
</evidence>
<evidence type="ECO:0000256" key="4">
    <source>
        <dbReference type="ARBA" id="ARBA00011989"/>
    </source>
</evidence>
<dbReference type="CDD" id="cd05260">
    <property type="entry name" value="GDP_MD_SDR_e"/>
    <property type="match status" value="1"/>
</dbReference>
<proteinExistence type="inferred from homology"/>
<dbReference type="SUPFAM" id="SSF51735">
    <property type="entry name" value="NAD(P)-binding Rossmann-fold domains"/>
    <property type="match status" value="1"/>
</dbReference>
<comment type="function">
    <text evidence="6">Catalyzes the conversion of GDP-D-mannose to GDP-4-dehydro-6-deoxy-D-mannose.</text>
</comment>
<gene>
    <name evidence="8" type="ORF">MIZ01_2614</name>
</gene>
<dbReference type="Proteomes" id="UP001320326">
    <property type="component" value="Chromosome"/>
</dbReference>
<keyword evidence="5" id="KW-0456">Lyase</keyword>
<evidence type="ECO:0000256" key="5">
    <source>
        <dbReference type="ARBA" id="ARBA00023239"/>
    </source>
</evidence>
<keyword evidence="9" id="KW-1185">Reference proteome</keyword>
<evidence type="ECO:0000256" key="1">
    <source>
        <dbReference type="ARBA" id="ARBA00000188"/>
    </source>
</evidence>
<dbReference type="EMBL" id="AP023423">
    <property type="protein sequence ID" value="BCK88808.1"/>
    <property type="molecule type" value="Genomic_DNA"/>
</dbReference>
<comment type="cofactor">
    <cofactor evidence="2">
        <name>NADP(+)</name>
        <dbReference type="ChEBI" id="CHEBI:58349"/>
    </cofactor>
</comment>
<dbReference type="GO" id="GO:0042351">
    <property type="term" value="P:'de novo' GDP-L-fucose biosynthetic process"/>
    <property type="evidence" value="ECO:0007669"/>
    <property type="project" value="TreeGrafter"/>
</dbReference>